<dbReference type="InterPro" id="IPR049900">
    <property type="entry name" value="PKS_mFAS_DH"/>
</dbReference>
<dbReference type="PROSITE" id="PS52019">
    <property type="entry name" value="PKS_MFAS_DH"/>
    <property type="match status" value="1"/>
</dbReference>
<reference evidence="4" key="2">
    <citation type="submission" date="2016-02" db="EMBL/GenBank/DDBJ databases">
        <title>Genome sequencing of Aspergillus luchuensis NBRC 4314.</title>
        <authorList>
            <person name="Yamada O."/>
        </authorList>
    </citation>
    <scope>NUCLEOTIDE SEQUENCE [LARGE SCALE GENOMIC DNA]</scope>
    <source>
        <strain evidence="4">RIB 2604</strain>
    </source>
</reference>
<dbReference type="AlphaFoldDB" id="A0A146F0B2"/>
<proteinExistence type="predicted"/>
<dbReference type="InterPro" id="IPR049551">
    <property type="entry name" value="PKS_DH_C"/>
</dbReference>
<feature type="region of interest" description="N-terminal hotdog fold" evidence="1">
    <location>
        <begin position="40"/>
        <end position="182"/>
    </location>
</feature>
<dbReference type="Proteomes" id="UP000075230">
    <property type="component" value="Unassembled WGS sequence"/>
</dbReference>
<organism evidence="3 4">
    <name type="scientific">Aspergillus kawachii</name>
    <name type="common">White koji mold</name>
    <name type="synonym">Aspergillus awamori var. kawachi</name>
    <dbReference type="NCBI Taxonomy" id="1069201"/>
    <lineage>
        <taxon>Eukaryota</taxon>
        <taxon>Fungi</taxon>
        <taxon>Dikarya</taxon>
        <taxon>Ascomycota</taxon>
        <taxon>Pezizomycotina</taxon>
        <taxon>Eurotiomycetes</taxon>
        <taxon>Eurotiomycetidae</taxon>
        <taxon>Eurotiales</taxon>
        <taxon>Aspergillaceae</taxon>
        <taxon>Aspergillus</taxon>
        <taxon>Aspergillus subgen. Circumdati</taxon>
    </lineage>
</organism>
<feature type="active site" description="Proton acceptor; for dehydratase activity" evidence="1">
    <location>
        <position position="74"/>
    </location>
</feature>
<evidence type="ECO:0000256" key="1">
    <source>
        <dbReference type="PROSITE-ProRule" id="PRU01363"/>
    </source>
</evidence>
<dbReference type="EMBL" id="BCWF01000005">
    <property type="protein sequence ID" value="GAT19419.1"/>
    <property type="molecule type" value="Genomic_DNA"/>
</dbReference>
<dbReference type="InterPro" id="IPR042104">
    <property type="entry name" value="PKS_dehydratase_sf"/>
</dbReference>
<reference evidence="3 4" key="1">
    <citation type="journal article" date="2016" name="DNA Res.">
        <title>Genome sequence of Aspergillus luchuensis NBRC 4314.</title>
        <authorList>
            <person name="Yamada O."/>
            <person name="Machida M."/>
            <person name="Hosoyama A."/>
            <person name="Goto M."/>
            <person name="Takahashi T."/>
            <person name="Futagami T."/>
            <person name="Yamagata Y."/>
            <person name="Takeuchi M."/>
            <person name="Kobayashi T."/>
            <person name="Koike H."/>
            <person name="Abe K."/>
            <person name="Asai K."/>
            <person name="Arita M."/>
            <person name="Fujita N."/>
            <person name="Fukuda K."/>
            <person name="Higa K."/>
            <person name="Horikawa H."/>
            <person name="Ishikawa T."/>
            <person name="Jinno K."/>
            <person name="Kato Y."/>
            <person name="Kirimura K."/>
            <person name="Mizutani O."/>
            <person name="Nakasone K."/>
            <person name="Sano M."/>
            <person name="Shiraishi Y."/>
            <person name="Tsukahara M."/>
            <person name="Gomi K."/>
        </authorList>
    </citation>
    <scope>NUCLEOTIDE SEQUENCE [LARGE SCALE GENOMIC DNA]</scope>
    <source>
        <strain evidence="3 4">RIB 2604</strain>
    </source>
</reference>
<sequence length="374" mass="40635">MGVIAADVERALRNLPLRTGLPRVAMCSYVTENSVESNALDRIGESAIRSVLAASQDARKTALEVAGFLWATGHPFDLDKVNRTPMDGYLMTALEAILILNDDLGSLEGIGITQLTFETGLLPSFPPKIVGTLRCSCLFVHMVSLTVCMSLPCTPIRKMIRFADTSWALSPPCTRAPQKTNFERSGQEELTNQRQRLLDDQVLATRVVDRQAFYARLAAIGLNYGPTFQGLKGRRVTPHTNTVFGVLAIPDINSVMAMQFECPHLIHPAALDSAFQMAFAAAIPEKPLNQAAVPVSMERIFVAAEMPRGAEITCVGTASARRIEKAIVARHATASAHSIVIEALEMSRIGEVLASGEENSAVSVHRIANVVWKE</sequence>
<dbReference type="Gene3D" id="3.10.129.110">
    <property type="entry name" value="Polyketide synthase dehydratase"/>
    <property type="match status" value="1"/>
</dbReference>
<gene>
    <name evidence="3" type="ORF">RIB2604_00500230</name>
</gene>
<evidence type="ECO:0000259" key="2">
    <source>
        <dbReference type="PROSITE" id="PS52019"/>
    </source>
</evidence>
<feature type="region of interest" description="C-terminal hotdog fold" evidence="1">
    <location>
        <begin position="202"/>
        <end position="355"/>
    </location>
</feature>
<evidence type="ECO:0000313" key="3">
    <source>
        <dbReference type="EMBL" id="GAT19419.1"/>
    </source>
</evidence>
<name>A0A146F0B2_ASPKA</name>
<accession>A0A146F0B2</accession>
<feature type="active site" description="Proton donor; for dehydratase activity" evidence="1">
    <location>
        <position position="272"/>
    </location>
</feature>
<feature type="domain" description="PKS/mFAS DH" evidence="2">
    <location>
        <begin position="40"/>
        <end position="355"/>
    </location>
</feature>
<protein>
    <recommendedName>
        <fullName evidence="2">PKS/mFAS DH domain-containing protein</fullName>
    </recommendedName>
</protein>
<evidence type="ECO:0000313" key="4">
    <source>
        <dbReference type="Proteomes" id="UP000075230"/>
    </source>
</evidence>
<dbReference type="Pfam" id="PF14765">
    <property type="entry name" value="PS-DH"/>
    <property type="match status" value="1"/>
</dbReference>
<comment type="caution">
    <text evidence="3">The sequence shown here is derived from an EMBL/GenBank/DDBJ whole genome shotgun (WGS) entry which is preliminary data.</text>
</comment>